<dbReference type="OrthoDB" id="1190024at2"/>
<reference evidence="1 2" key="1">
    <citation type="submission" date="2019-11" db="EMBL/GenBank/DDBJ databases">
        <title>Draft genome sequences of five Paenibacillus species of dairy origin.</title>
        <authorList>
            <person name="Olajide A.M."/>
            <person name="Chen S."/>
            <person name="Lapointe G."/>
        </authorList>
    </citation>
    <scope>NUCLEOTIDE SEQUENCE [LARGE SCALE GENOMIC DNA]</scope>
    <source>
        <strain evidence="1 2">3CT49</strain>
    </source>
</reference>
<dbReference type="InterPro" id="IPR011989">
    <property type="entry name" value="ARM-like"/>
</dbReference>
<dbReference type="AlphaFoldDB" id="A0A6N8F0D3"/>
<evidence type="ECO:0008006" key="3">
    <source>
        <dbReference type="Google" id="ProtNLM"/>
    </source>
</evidence>
<evidence type="ECO:0000313" key="2">
    <source>
        <dbReference type="Proteomes" id="UP000442469"/>
    </source>
</evidence>
<dbReference type="SUPFAM" id="SSF48371">
    <property type="entry name" value="ARM repeat"/>
    <property type="match status" value="1"/>
</dbReference>
<evidence type="ECO:0000313" key="1">
    <source>
        <dbReference type="EMBL" id="MUG24061.1"/>
    </source>
</evidence>
<dbReference type="Gene3D" id="1.25.10.10">
    <property type="entry name" value="Leucine-rich Repeat Variant"/>
    <property type="match status" value="1"/>
</dbReference>
<gene>
    <name evidence="1" type="ORF">GNQ08_16855</name>
</gene>
<proteinExistence type="predicted"/>
<dbReference type="GeneID" id="77007846"/>
<dbReference type="EMBL" id="WNZZ01000012">
    <property type="protein sequence ID" value="MUG24061.1"/>
    <property type="molecule type" value="Genomic_DNA"/>
</dbReference>
<dbReference type="RefSeq" id="WP_036623821.1">
    <property type="nucleotide sequence ID" value="NZ_BGML01000008.1"/>
</dbReference>
<accession>A0A6N8F0D3</accession>
<sequence>MIREAAAGAAIHKMVHAGRARSFTAEIVHLLPRETNPEAFRFMAYMLDDAGVEMLPLLPFFTHSHQDFRVQAVYQAGRSSPKMKAAHIADFAKALDDPEIRVQHTALQALGGGNDPRLLEVYERLLRQHKNDGDYYIRSNVRRRLAFPKRIENRAHR</sequence>
<dbReference type="Proteomes" id="UP000442469">
    <property type="component" value="Unassembled WGS sequence"/>
</dbReference>
<name>A0A6N8F0D3_PAEMA</name>
<comment type="caution">
    <text evidence="1">The sequence shown here is derived from an EMBL/GenBank/DDBJ whole genome shotgun (WGS) entry which is preliminary data.</text>
</comment>
<protein>
    <recommendedName>
        <fullName evidence="3">HEAT repeat domain-containing protein</fullName>
    </recommendedName>
</protein>
<dbReference type="InterPro" id="IPR016024">
    <property type="entry name" value="ARM-type_fold"/>
</dbReference>
<organism evidence="1 2">
    <name type="scientific">Paenibacillus macerans</name>
    <name type="common">Bacillus macerans</name>
    <dbReference type="NCBI Taxonomy" id="44252"/>
    <lineage>
        <taxon>Bacteria</taxon>
        <taxon>Bacillati</taxon>
        <taxon>Bacillota</taxon>
        <taxon>Bacilli</taxon>
        <taxon>Bacillales</taxon>
        <taxon>Paenibacillaceae</taxon>
        <taxon>Paenibacillus</taxon>
    </lineage>
</organism>